<dbReference type="PANTHER" id="PTHR24367">
    <property type="entry name" value="LEUCINE-RICH REPEAT-CONTAINING PROTEIN"/>
    <property type="match status" value="1"/>
</dbReference>
<dbReference type="InterPro" id="IPR003591">
    <property type="entry name" value="Leu-rich_rpt_typical-subtyp"/>
</dbReference>
<reference evidence="10" key="2">
    <citation type="submission" date="2025-08" db="UniProtKB">
        <authorList>
            <consortium name="Ensembl"/>
        </authorList>
    </citation>
    <scope>IDENTIFICATION</scope>
</reference>
<dbReference type="Pfam" id="PF03736">
    <property type="entry name" value="EPTP"/>
    <property type="match status" value="1"/>
</dbReference>
<dbReference type="GO" id="GO:0008021">
    <property type="term" value="C:synaptic vesicle"/>
    <property type="evidence" value="ECO:0007669"/>
    <property type="project" value="TreeGrafter"/>
</dbReference>
<dbReference type="SMART" id="SM00082">
    <property type="entry name" value="LRRCT"/>
    <property type="match status" value="1"/>
</dbReference>
<evidence type="ECO:0000313" key="11">
    <source>
        <dbReference type="Proteomes" id="UP000694556"/>
    </source>
</evidence>
<feature type="region of interest" description="Disordered" evidence="7">
    <location>
        <begin position="336"/>
        <end position="364"/>
    </location>
</feature>
<dbReference type="SUPFAM" id="SSF52058">
    <property type="entry name" value="L domain-like"/>
    <property type="match status" value="1"/>
</dbReference>
<keyword evidence="4 8" id="KW-0732">Signal</keyword>
<feature type="compositionally biased region" description="Basic and acidic residues" evidence="7">
    <location>
        <begin position="344"/>
        <end position="364"/>
    </location>
</feature>
<accession>A0A8C3BZR7</accession>
<dbReference type="PROSITE" id="PS50912">
    <property type="entry name" value="EAR"/>
    <property type="match status" value="1"/>
</dbReference>
<dbReference type="Gene3D" id="3.80.10.10">
    <property type="entry name" value="Ribonuclease Inhibitor"/>
    <property type="match status" value="1"/>
</dbReference>
<comment type="subcellular location">
    <subcellularLocation>
        <location evidence="1">Secreted</location>
    </subcellularLocation>
</comment>
<dbReference type="InterPro" id="IPR005492">
    <property type="entry name" value="EPTP"/>
</dbReference>
<feature type="signal peptide" evidence="8">
    <location>
        <begin position="1"/>
        <end position="32"/>
    </location>
</feature>
<dbReference type="Pfam" id="PF13855">
    <property type="entry name" value="LRR_8"/>
    <property type="match status" value="1"/>
</dbReference>
<dbReference type="PANTHER" id="PTHR24367:SF10">
    <property type="entry name" value="LEUCINE-RICH REPEAT LGI FAMILY MEMBER 3"/>
    <property type="match status" value="1"/>
</dbReference>
<feature type="compositionally biased region" description="Low complexity" evidence="7">
    <location>
        <begin position="592"/>
        <end position="602"/>
    </location>
</feature>
<feature type="compositionally biased region" description="Low complexity" evidence="7">
    <location>
        <begin position="552"/>
        <end position="566"/>
    </location>
</feature>
<keyword evidence="3" id="KW-0433">Leucine-rich repeat</keyword>
<dbReference type="InterPro" id="IPR032675">
    <property type="entry name" value="LRR_dom_sf"/>
</dbReference>
<organism evidence="10 11">
    <name type="scientific">Cairina moschata</name>
    <name type="common">Muscovy duck</name>
    <dbReference type="NCBI Taxonomy" id="8855"/>
    <lineage>
        <taxon>Eukaryota</taxon>
        <taxon>Metazoa</taxon>
        <taxon>Chordata</taxon>
        <taxon>Craniata</taxon>
        <taxon>Vertebrata</taxon>
        <taxon>Euteleostomi</taxon>
        <taxon>Archelosauria</taxon>
        <taxon>Archosauria</taxon>
        <taxon>Dinosauria</taxon>
        <taxon>Saurischia</taxon>
        <taxon>Theropoda</taxon>
        <taxon>Coelurosauria</taxon>
        <taxon>Aves</taxon>
        <taxon>Neognathae</taxon>
        <taxon>Galloanserae</taxon>
        <taxon>Anseriformes</taxon>
        <taxon>Anatidae</taxon>
        <taxon>Anatinae</taxon>
        <taxon>Cairina</taxon>
    </lineage>
</organism>
<name>A0A8C3BZR7_CAIMO</name>
<evidence type="ECO:0000256" key="4">
    <source>
        <dbReference type="ARBA" id="ARBA00022729"/>
    </source>
</evidence>
<dbReference type="AlphaFoldDB" id="A0A8C3BZR7"/>
<keyword evidence="5" id="KW-0677">Repeat</keyword>
<evidence type="ECO:0000256" key="1">
    <source>
        <dbReference type="ARBA" id="ARBA00004613"/>
    </source>
</evidence>
<dbReference type="SMART" id="SM00369">
    <property type="entry name" value="LRR_TYP"/>
    <property type="match status" value="3"/>
</dbReference>
<proteinExistence type="predicted"/>
<evidence type="ECO:0000256" key="7">
    <source>
        <dbReference type="SAM" id="MobiDB-lite"/>
    </source>
</evidence>
<protein>
    <submittedName>
        <fullName evidence="10">Leucine rich repeat LGI family member 3</fullName>
    </submittedName>
</protein>
<evidence type="ECO:0000313" key="10">
    <source>
        <dbReference type="Ensembl" id="ENSCMMP00000013196.1"/>
    </source>
</evidence>
<evidence type="ECO:0000256" key="6">
    <source>
        <dbReference type="ARBA" id="ARBA00023180"/>
    </source>
</evidence>
<evidence type="ECO:0000256" key="3">
    <source>
        <dbReference type="ARBA" id="ARBA00022614"/>
    </source>
</evidence>
<dbReference type="Ensembl" id="ENSCMMT00000014516.1">
    <property type="protein sequence ID" value="ENSCMMP00000013196.1"/>
    <property type="gene ID" value="ENSCMMG00000008368.1"/>
</dbReference>
<dbReference type="FunFam" id="3.80.10.10:FF:000017">
    <property type="entry name" value="leucine-rich repeat LGI family member 3"/>
    <property type="match status" value="1"/>
</dbReference>
<dbReference type="GO" id="GO:0005576">
    <property type="term" value="C:extracellular region"/>
    <property type="evidence" value="ECO:0007669"/>
    <property type="project" value="UniProtKB-SubCell"/>
</dbReference>
<dbReference type="Pfam" id="PF01463">
    <property type="entry name" value="LRRCT"/>
    <property type="match status" value="1"/>
</dbReference>
<sequence length="610" mass="65497">MELRHGRRMPGGQLSALLLLLASAWLWGAAGGRRPPRPPPCPPSCSCTRDTAFCVDSKAVPKNLPPEVISLTMVNAAFTEIREAAFAHIPSLQFLLLNSNKFTLIGDNAFAGLPHLQYLFIENNDIQALSKATFRGLKSLTHLSLANNNLQTLPRDLFKPLDILSDLDLRGNALACDCKIKWLVEWMESTNTTVPAVFCSSPAHFEGQRIRDLALGDFQCITTDFVVHQVLPFQAVSAEPYTYASDLYVALAQPGASSCAVLKWDYVERKLRDFDRIPGKVGAVNPPFSSPGVPKIEASLPRSPLGRALQAHRGPGPALRGGGAALRRLLHLPLGHGRGQVHQDPGHRQPEDPQAQRHRGLPDRGRVVLRHRRQLQGGLHQPLPPRPERLLLPPSPPRLAPRHRRGVRGERRQAPAHHRQQLPGARHLPVEPGAEAVRAPGGGGRAAGRADGEALQGEAGALPLPQPLHRRLQGGALGRAALRRAADAAVARLHGDAALRRGAAALHGPGQRLLLHPRLPVGRGEAEIRQVPGAGGAGAPRFPLRARRRRAAPAGAQLQGQHAGLPARGGGPQPLAGEAEPPEKRLSPPPGAARARGHACARQPRPPACC</sequence>
<dbReference type="PROSITE" id="PS51450">
    <property type="entry name" value="LRR"/>
    <property type="match status" value="1"/>
</dbReference>
<dbReference type="InterPro" id="IPR000483">
    <property type="entry name" value="Cys-rich_flank_reg_C"/>
</dbReference>
<evidence type="ECO:0000256" key="5">
    <source>
        <dbReference type="ARBA" id="ARBA00022737"/>
    </source>
</evidence>
<keyword evidence="11" id="KW-1185">Reference proteome</keyword>
<reference evidence="10" key="1">
    <citation type="submission" date="2018-09" db="EMBL/GenBank/DDBJ databases">
        <title>Common duck and Muscovy duck high density SNP chip.</title>
        <authorList>
            <person name="Vignal A."/>
            <person name="Thebault N."/>
            <person name="Warren W.C."/>
        </authorList>
    </citation>
    <scope>NUCLEOTIDE SEQUENCE [LARGE SCALE GENOMIC DNA]</scope>
</reference>
<dbReference type="GO" id="GO:0017157">
    <property type="term" value="P:regulation of exocytosis"/>
    <property type="evidence" value="ECO:0007669"/>
    <property type="project" value="TreeGrafter"/>
</dbReference>
<dbReference type="InterPro" id="IPR009039">
    <property type="entry name" value="EAR"/>
</dbReference>
<dbReference type="InterPro" id="IPR051295">
    <property type="entry name" value="LGI_related"/>
</dbReference>
<dbReference type="Proteomes" id="UP000694556">
    <property type="component" value="Chromosome 23"/>
</dbReference>
<keyword evidence="2" id="KW-0964">Secreted</keyword>
<evidence type="ECO:0000259" key="9">
    <source>
        <dbReference type="SMART" id="SM00082"/>
    </source>
</evidence>
<dbReference type="InterPro" id="IPR001611">
    <property type="entry name" value="Leu-rich_rpt"/>
</dbReference>
<feature type="region of interest" description="Disordered" evidence="7">
    <location>
        <begin position="376"/>
        <end position="451"/>
    </location>
</feature>
<feature type="domain" description="LRRCT" evidence="9">
    <location>
        <begin position="172"/>
        <end position="221"/>
    </location>
</feature>
<keyword evidence="6" id="KW-0325">Glycoprotein</keyword>
<feature type="chain" id="PRO_5034373081" evidence="8">
    <location>
        <begin position="33"/>
        <end position="610"/>
    </location>
</feature>
<feature type="region of interest" description="Disordered" evidence="7">
    <location>
        <begin position="548"/>
        <end position="610"/>
    </location>
</feature>
<evidence type="ECO:0000256" key="8">
    <source>
        <dbReference type="SAM" id="SignalP"/>
    </source>
</evidence>
<reference evidence="10" key="3">
    <citation type="submission" date="2025-09" db="UniProtKB">
        <authorList>
            <consortium name="Ensembl"/>
        </authorList>
    </citation>
    <scope>IDENTIFICATION</scope>
</reference>
<evidence type="ECO:0000256" key="2">
    <source>
        <dbReference type="ARBA" id="ARBA00022525"/>
    </source>
</evidence>